<proteinExistence type="predicted"/>
<protein>
    <submittedName>
        <fullName evidence="2">YbaN family protein</fullName>
    </submittedName>
</protein>
<reference evidence="2" key="1">
    <citation type="journal article" date="2021" name="PeerJ">
        <title>Extensive microbial diversity within the chicken gut microbiome revealed by metagenomics and culture.</title>
        <authorList>
            <person name="Gilroy R."/>
            <person name="Ravi A."/>
            <person name="Getino M."/>
            <person name="Pursley I."/>
            <person name="Horton D.L."/>
            <person name="Alikhan N.F."/>
            <person name="Baker D."/>
            <person name="Gharbi K."/>
            <person name="Hall N."/>
            <person name="Watson M."/>
            <person name="Adriaenssens E.M."/>
            <person name="Foster-Nyarko E."/>
            <person name="Jarju S."/>
            <person name="Secka A."/>
            <person name="Antonio M."/>
            <person name="Oren A."/>
            <person name="Chaudhuri R.R."/>
            <person name="La Ragione R."/>
            <person name="Hildebrand F."/>
            <person name="Pallen M.J."/>
        </authorList>
    </citation>
    <scope>NUCLEOTIDE SEQUENCE</scope>
    <source>
        <strain evidence="2">ChiBcec15-1070</strain>
    </source>
</reference>
<dbReference type="PANTHER" id="PTHR35813">
    <property type="entry name" value="INNER MEMBRANE PROTEIN YBAN"/>
    <property type="match status" value="1"/>
</dbReference>
<accession>A0A9D1TYZ3</accession>
<dbReference type="EMBL" id="DXHL01000032">
    <property type="protein sequence ID" value="HIW11210.1"/>
    <property type="molecule type" value="Genomic_DNA"/>
</dbReference>
<feature type="transmembrane region" description="Helical" evidence="1">
    <location>
        <begin position="96"/>
        <end position="114"/>
    </location>
</feature>
<dbReference type="Pfam" id="PF04304">
    <property type="entry name" value="DUF454"/>
    <property type="match status" value="1"/>
</dbReference>
<dbReference type="Proteomes" id="UP000823926">
    <property type="component" value="Unassembled WGS sequence"/>
</dbReference>
<gene>
    <name evidence="2" type="ORF">H9888_06925</name>
</gene>
<name>A0A9D1TYZ3_9BACT</name>
<keyword evidence="1" id="KW-0812">Transmembrane</keyword>
<dbReference type="AlphaFoldDB" id="A0A9D1TYZ3"/>
<comment type="caution">
    <text evidence="2">The sequence shown here is derived from an EMBL/GenBank/DDBJ whole genome shotgun (WGS) entry which is preliminary data.</text>
</comment>
<feature type="transmembrane region" description="Helical" evidence="1">
    <location>
        <begin position="70"/>
        <end position="90"/>
    </location>
</feature>
<organism evidence="2 3">
    <name type="scientific">Candidatus Rikenella faecigallinarum</name>
    <dbReference type="NCBI Taxonomy" id="2838745"/>
    <lineage>
        <taxon>Bacteria</taxon>
        <taxon>Pseudomonadati</taxon>
        <taxon>Bacteroidota</taxon>
        <taxon>Bacteroidia</taxon>
        <taxon>Bacteroidales</taxon>
        <taxon>Rikenellaceae</taxon>
        <taxon>Rikenella</taxon>
    </lineage>
</organism>
<evidence type="ECO:0000256" key="1">
    <source>
        <dbReference type="SAM" id="Phobius"/>
    </source>
</evidence>
<keyword evidence="1" id="KW-1133">Transmembrane helix</keyword>
<dbReference type="PANTHER" id="PTHR35813:SF1">
    <property type="entry name" value="INNER MEMBRANE PROTEIN YBAN"/>
    <property type="match status" value="1"/>
</dbReference>
<reference evidence="2" key="2">
    <citation type="submission" date="2021-04" db="EMBL/GenBank/DDBJ databases">
        <authorList>
            <person name="Gilroy R."/>
        </authorList>
    </citation>
    <scope>NUCLEOTIDE SEQUENCE</scope>
    <source>
        <strain evidence="2">ChiBcec15-1070</strain>
    </source>
</reference>
<sequence length="137" mass="15515">MKWLFLSLAWLCVALGFLGVFLPVLPTTPFLLLALYLFSRSSPRWRIALMRHPLLGPYVRGYASKEGLSVRAKAVTLVILWVTIAVSVVWVADVWWSRLILVAVAVGITIHILLKKTRRQESTPVTDPSENQNFQDK</sequence>
<keyword evidence="1" id="KW-0472">Membrane</keyword>
<evidence type="ECO:0000313" key="2">
    <source>
        <dbReference type="EMBL" id="HIW11210.1"/>
    </source>
</evidence>
<dbReference type="PIRSF" id="PIRSF016789">
    <property type="entry name" value="DUF454"/>
    <property type="match status" value="1"/>
</dbReference>
<dbReference type="GO" id="GO:0005886">
    <property type="term" value="C:plasma membrane"/>
    <property type="evidence" value="ECO:0007669"/>
    <property type="project" value="TreeGrafter"/>
</dbReference>
<dbReference type="InterPro" id="IPR007401">
    <property type="entry name" value="DUF454"/>
</dbReference>
<evidence type="ECO:0000313" key="3">
    <source>
        <dbReference type="Proteomes" id="UP000823926"/>
    </source>
</evidence>